<comment type="caution">
    <text evidence="1">The sequence shown here is derived from an EMBL/GenBank/DDBJ whole genome shotgun (WGS) entry which is preliminary data.</text>
</comment>
<gene>
    <name evidence="1" type="ORF">GCM10022393_18660</name>
</gene>
<evidence type="ECO:0000313" key="1">
    <source>
        <dbReference type="EMBL" id="GAA3508212.1"/>
    </source>
</evidence>
<protein>
    <recommendedName>
        <fullName evidence="3">DUF4365 domain-containing protein</fullName>
    </recommendedName>
</protein>
<dbReference type="RefSeq" id="WP_344926742.1">
    <property type="nucleotide sequence ID" value="NZ_BAABCW010000006.1"/>
</dbReference>
<sequence>MEDLKKDVYLELENLGINANVIIDEIDEGIQVSIAIKKPYNILETDFQDILISYLVYKLKDSIGSDETIKFVVFLDKEEKINVREVGYDFKMIQNLEYSSNVSFLNLINNCLKNFEKGDVTRFNYSIISMSNNFPEVVEKKTFFNLLYDFSKNNDKTPESNIDESTLILLYFYYLDTMKEVDDLEYVKSAKRIVKIIPKLWYIKKGTDINEEEYRLSEILLKNKRNKDYVRSSARSSMP</sequence>
<proteinExistence type="predicted"/>
<dbReference type="Proteomes" id="UP001500459">
    <property type="component" value="Unassembled WGS sequence"/>
</dbReference>
<organism evidence="1 2">
    <name type="scientific">Aquimarina addita</name>
    <dbReference type="NCBI Taxonomy" id="870485"/>
    <lineage>
        <taxon>Bacteria</taxon>
        <taxon>Pseudomonadati</taxon>
        <taxon>Bacteroidota</taxon>
        <taxon>Flavobacteriia</taxon>
        <taxon>Flavobacteriales</taxon>
        <taxon>Flavobacteriaceae</taxon>
        <taxon>Aquimarina</taxon>
    </lineage>
</organism>
<name>A0ABP6UK88_9FLAO</name>
<reference evidence="2" key="1">
    <citation type="journal article" date="2019" name="Int. J. Syst. Evol. Microbiol.">
        <title>The Global Catalogue of Microorganisms (GCM) 10K type strain sequencing project: providing services to taxonomists for standard genome sequencing and annotation.</title>
        <authorList>
            <consortium name="The Broad Institute Genomics Platform"/>
            <consortium name="The Broad Institute Genome Sequencing Center for Infectious Disease"/>
            <person name="Wu L."/>
            <person name="Ma J."/>
        </authorList>
    </citation>
    <scope>NUCLEOTIDE SEQUENCE [LARGE SCALE GENOMIC DNA]</scope>
    <source>
        <strain evidence="2">JCM 17106</strain>
    </source>
</reference>
<evidence type="ECO:0000313" key="2">
    <source>
        <dbReference type="Proteomes" id="UP001500459"/>
    </source>
</evidence>
<accession>A0ABP6UK88</accession>
<evidence type="ECO:0008006" key="3">
    <source>
        <dbReference type="Google" id="ProtNLM"/>
    </source>
</evidence>
<dbReference type="EMBL" id="BAABCW010000006">
    <property type="protein sequence ID" value="GAA3508212.1"/>
    <property type="molecule type" value="Genomic_DNA"/>
</dbReference>
<keyword evidence="2" id="KW-1185">Reference proteome</keyword>